<organism evidence="7 8">
    <name type="scientific">Daphnia galeata</name>
    <dbReference type="NCBI Taxonomy" id="27404"/>
    <lineage>
        <taxon>Eukaryota</taxon>
        <taxon>Metazoa</taxon>
        <taxon>Ecdysozoa</taxon>
        <taxon>Arthropoda</taxon>
        <taxon>Crustacea</taxon>
        <taxon>Branchiopoda</taxon>
        <taxon>Diplostraca</taxon>
        <taxon>Cladocera</taxon>
        <taxon>Anomopoda</taxon>
        <taxon>Daphniidae</taxon>
        <taxon>Daphnia</taxon>
    </lineage>
</organism>
<evidence type="ECO:0000256" key="6">
    <source>
        <dbReference type="ARBA" id="ARBA00023328"/>
    </source>
</evidence>
<dbReference type="Proteomes" id="UP000789390">
    <property type="component" value="Unassembled WGS sequence"/>
</dbReference>
<dbReference type="GO" id="GO:0000070">
    <property type="term" value="P:mitotic sister chromatid segregation"/>
    <property type="evidence" value="ECO:0007669"/>
    <property type="project" value="TreeGrafter"/>
</dbReference>
<dbReference type="GO" id="GO:0034080">
    <property type="term" value="P:CENP-A containing chromatin assembly"/>
    <property type="evidence" value="ECO:0007669"/>
    <property type="project" value="TreeGrafter"/>
</dbReference>
<dbReference type="PANTHER" id="PTHR48208:SF2">
    <property type="entry name" value="CENTROMERE PROTEIN I"/>
    <property type="match status" value="1"/>
</dbReference>
<evidence type="ECO:0000313" key="7">
    <source>
        <dbReference type="EMBL" id="CAH0102881.1"/>
    </source>
</evidence>
<comment type="similarity">
    <text evidence="3">Belongs to the CENP-I/CTF3 family.</text>
</comment>
<evidence type="ECO:0000256" key="5">
    <source>
        <dbReference type="ARBA" id="ARBA00023242"/>
    </source>
</evidence>
<dbReference type="Pfam" id="PF07778">
    <property type="entry name" value="CENP-I"/>
    <property type="match status" value="1"/>
</dbReference>
<evidence type="ECO:0000256" key="4">
    <source>
        <dbReference type="ARBA" id="ARBA00022454"/>
    </source>
</evidence>
<dbReference type="OrthoDB" id="6347512at2759"/>
<keyword evidence="4" id="KW-0158">Chromosome</keyword>
<comment type="subcellular location">
    <subcellularLocation>
        <location evidence="2">Chromosome</location>
        <location evidence="2">Centromere</location>
    </subcellularLocation>
    <subcellularLocation>
        <location evidence="1">Nucleus</location>
    </subcellularLocation>
</comment>
<proteinExistence type="inferred from homology"/>
<keyword evidence="8" id="KW-1185">Reference proteome</keyword>
<dbReference type="EMBL" id="CAKKLH010000096">
    <property type="protein sequence ID" value="CAH0102881.1"/>
    <property type="molecule type" value="Genomic_DNA"/>
</dbReference>
<sequence length="652" mass="75078">MSESEDENEVDNETGQLKTEEEVVKTMLSQSMVQLKNLIPNSPLKSESALKVGLWILSSHSKKKSSTSIMQRIRWLTAVVQYGIVDSLTDLEKLFNPLIQLIFISQYHASICHLLYMIATPNLYKFQVERITKNANIMGLTNPLVGLMSRLKSLRPDLVPQTIPHQSNAISFPKAPISIRNGFYALSERIKDCYKLPNRITFSIEIERKRATKKMKLDIIPRVQHINLKSSFEIDFRKMVLLSQLQTFDDVLKKITTVALPNHVGSLLNKREYHYVLSLNFTPRMEALLSQWLYLTLFHEFMEKRQNQGREEKTLLLNRIIEFQESTGRKLMVVYDFLAEYLPTWDGLQYGDQIFRLLSGIPFLPSSDLLIFLRILENLLKFSPTSQKMKIIDCCRKLIYNLLLQQFGPADQAKLLFQSSNKTSSLEEKTKIVEGIYVISEIIRFTKRLWNSALTSSINIALILNSLLFHLWLMDVESEFDLPFRTMCQPITVYAALFSPAPVAVSLLCQLLCKFKESGLSQLIAKTTLVELTDFLQESLQDASLLNRYVADTSSCLIYQKAFHGNSLLSRLPPGNIKKLSQLGYLKVAFDLKKHPAFTGIARRWIKSKSIRSDDDSLDVFQEIDNDSDGYIRFLFCCFPAIRDYIQQFHRD</sequence>
<evidence type="ECO:0000256" key="1">
    <source>
        <dbReference type="ARBA" id="ARBA00004123"/>
    </source>
</evidence>
<reference evidence="7" key="1">
    <citation type="submission" date="2021-11" db="EMBL/GenBank/DDBJ databases">
        <authorList>
            <person name="Schell T."/>
        </authorList>
    </citation>
    <scope>NUCLEOTIDE SEQUENCE</scope>
    <source>
        <strain evidence="7">M5</strain>
    </source>
</reference>
<accession>A0A8J2RTS7</accession>
<dbReference type="GO" id="GO:0005634">
    <property type="term" value="C:nucleus"/>
    <property type="evidence" value="ECO:0007669"/>
    <property type="project" value="UniProtKB-SubCell"/>
</dbReference>
<comment type="caution">
    <text evidence="7">The sequence shown here is derived from an EMBL/GenBank/DDBJ whole genome shotgun (WGS) entry which is preliminary data.</text>
</comment>
<dbReference type="PANTHER" id="PTHR48208">
    <property type="entry name" value="CENTROMERE PROTEIN I"/>
    <property type="match status" value="1"/>
</dbReference>
<dbReference type="AlphaFoldDB" id="A0A8J2RTS7"/>
<dbReference type="GO" id="GO:0000939">
    <property type="term" value="C:inner kinetochore"/>
    <property type="evidence" value="ECO:0007669"/>
    <property type="project" value="TreeGrafter"/>
</dbReference>
<evidence type="ECO:0000256" key="3">
    <source>
        <dbReference type="ARBA" id="ARBA00005470"/>
    </source>
</evidence>
<keyword evidence="6" id="KW-0137">Centromere</keyword>
<keyword evidence="5" id="KW-0539">Nucleus</keyword>
<protein>
    <recommendedName>
        <fullName evidence="9">Centromere protein I</fullName>
    </recommendedName>
</protein>
<name>A0A8J2RTS7_9CRUS</name>
<dbReference type="InterPro" id="IPR012485">
    <property type="entry name" value="CENP-I"/>
</dbReference>
<evidence type="ECO:0000313" key="8">
    <source>
        <dbReference type="Proteomes" id="UP000789390"/>
    </source>
</evidence>
<evidence type="ECO:0008006" key="9">
    <source>
        <dbReference type="Google" id="ProtNLM"/>
    </source>
</evidence>
<gene>
    <name evidence="7" type="ORF">DGAL_LOCUS5405</name>
</gene>
<evidence type="ECO:0000256" key="2">
    <source>
        <dbReference type="ARBA" id="ARBA00004584"/>
    </source>
</evidence>